<dbReference type="InterPro" id="IPR004697">
    <property type="entry name" value="AbgT"/>
</dbReference>
<feature type="transmembrane region" description="Helical" evidence="1">
    <location>
        <begin position="134"/>
        <end position="162"/>
    </location>
</feature>
<dbReference type="GO" id="GO:1902604">
    <property type="term" value="P:p-aminobenzoyl-glutamate transmembrane transport"/>
    <property type="evidence" value="ECO:0007669"/>
    <property type="project" value="InterPro"/>
</dbReference>
<feature type="transmembrane region" description="Helical" evidence="1">
    <location>
        <begin position="316"/>
        <end position="335"/>
    </location>
</feature>
<dbReference type="PANTHER" id="PTHR30282">
    <property type="entry name" value="P-AMINOBENZOYL GLUTAMATE TRANSPORTER"/>
    <property type="match status" value="1"/>
</dbReference>
<dbReference type="EMBL" id="DSQF01000004">
    <property type="protein sequence ID" value="HGZ42348.1"/>
    <property type="molecule type" value="Genomic_DNA"/>
</dbReference>
<feature type="transmembrane region" description="Helical" evidence="1">
    <location>
        <begin position="452"/>
        <end position="471"/>
    </location>
</feature>
<protein>
    <submittedName>
        <fullName evidence="2">AbgT family transporter</fullName>
    </submittedName>
</protein>
<accession>A0A832I4E2</accession>
<feature type="transmembrane region" description="Helical" evidence="1">
    <location>
        <begin position="395"/>
        <end position="415"/>
    </location>
</feature>
<feature type="transmembrane region" description="Helical" evidence="1">
    <location>
        <begin position="174"/>
        <end position="193"/>
    </location>
</feature>
<dbReference type="PANTHER" id="PTHR30282:SF0">
    <property type="entry name" value="P-AMINOBENZOYL-GLUTAMATE TRANSPORT PROTEIN"/>
    <property type="match status" value="1"/>
</dbReference>
<dbReference type="AlphaFoldDB" id="A0A832I4E2"/>
<evidence type="ECO:0000313" key="2">
    <source>
        <dbReference type="EMBL" id="HGZ42348.1"/>
    </source>
</evidence>
<feature type="transmembrane region" description="Helical" evidence="1">
    <location>
        <begin position="95"/>
        <end position="114"/>
    </location>
</feature>
<evidence type="ECO:0000256" key="1">
    <source>
        <dbReference type="SAM" id="Phobius"/>
    </source>
</evidence>
<gene>
    <name evidence="2" type="ORF">ENR23_02795</name>
</gene>
<reference evidence="2" key="1">
    <citation type="journal article" date="2020" name="mSystems">
        <title>Genome- and Community-Level Interaction Insights into Carbon Utilization and Element Cycling Functions of Hydrothermarchaeota in Hydrothermal Sediment.</title>
        <authorList>
            <person name="Zhou Z."/>
            <person name="Liu Y."/>
            <person name="Xu W."/>
            <person name="Pan J."/>
            <person name="Luo Z.H."/>
            <person name="Li M."/>
        </authorList>
    </citation>
    <scope>NUCLEOTIDE SEQUENCE [LARGE SCALE GENOMIC DNA]</scope>
    <source>
        <strain evidence="2">SpSt-381</strain>
    </source>
</reference>
<keyword evidence="1" id="KW-0472">Membrane</keyword>
<feature type="transmembrane region" description="Helical" evidence="1">
    <location>
        <begin position="276"/>
        <end position="296"/>
    </location>
</feature>
<feature type="transmembrane region" description="Helical" evidence="1">
    <location>
        <begin position="42"/>
        <end position="65"/>
    </location>
</feature>
<organism evidence="2">
    <name type="scientific">Eiseniibacteriota bacterium</name>
    <dbReference type="NCBI Taxonomy" id="2212470"/>
    <lineage>
        <taxon>Bacteria</taxon>
        <taxon>Candidatus Eiseniibacteriota</taxon>
    </lineage>
</organism>
<sequence>MSAPHEPSPPAPPAGAPRHSGLARALDAIERVGNALPNPATLFLIFAGLVAVASWLCAALGVAVIHPRDGSTLEAVNLLTREGVRRMFTEAVRNFMNFAPMGTVLVAMLGIGVAERSGLIGVSLRSLVMAVPRSLLTATVVFAGVMANLAADAGVILLPPLAAQLFAAAGRHPLAGFAAAFAGVAGGFSANLLPNPLDVLLVAFTREAVTASKLLPGYEVQLLGNWIFLAVSTPFLTVIGTWITDRVVEPRLGPWTGERGDHLADPTPDERRGLRAATWALVALLAVVGVFALAPWGPLRAEGATELDRLKPFFDSMVMVITLVFFVPGLAFAFAARKARTDHDVVTMTGDTLATMGTYIVLAFCASQFLAWFNWSNLGAILAIAGADMLKGMGLGGAALVPAFVALAAFINLFVTSASAKWAIMAPVFVPMFALLGFTPEATQVIFRIGDSSTNIVTPLFAYMPFLLAAAQRWDPKAGTGTLISLMLPFSVVFIVLWTLLLLAFYVFGWPIGPGVGMRLPG</sequence>
<feature type="transmembrane region" description="Helical" evidence="1">
    <location>
        <begin position="422"/>
        <end position="440"/>
    </location>
</feature>
<feature type="transmembrane region" description="Helical" evidence="1">
    <location>
        <begin position="483"/>
        <end position="508"/>
    </location>
</feature>
<feature type="transmembrane region" description="Helical" evidence="1">
    <location>
        <begin position="223"/>
        <end position="243"/>
    </location>
</feature>
<feature type="transmembrane region" description="Helical" evidence="1">
    <location>
        <begin position="356"/>
        <end position="375"/>
    </location>
</feature>
<keyword evidence="1" id="KW-0812">Transmembrane</keyword>
<proteinExistence type="predicted"/>
<name>A0A832I4E2_UNCEI</name>
<dbReference type="GO" id="GO:0015558">
    <property type="term" value="F:secondary active p-aminobenzoyl-glutamate transmembrane transporter activity"/>
    <property type="evidence" value="ECO:0007669"/>
    <property type="project" value="InterPro"/>
</dbReference>
<comment type="caution">
    <text evidence="2">The sequence shown here is derived from an EMBL/GenBank/DDBJ whole genome shotgun (WGS) entry which is preliminary data.</text>
</comment>
<dbReference type="Pfam" id="PF03806">
    <property type="entry name" value="ABG_transport"/>
    <property type="match status" value="1"/>
</dbReference>
<keyword evidence="1" id="KW-1133">Transmembrane helix</keyword>